<evidence type="ECO:0000313" key="2">
    <source>
        <dbReference type="Proteomes" id="UP001055072"/>
    </source>
</evidence>
<reference evidence="1" key="1">
    <citation type="journal article" date="2021" name="Environ. Microbiol.">
        <title>Gene family expansions and transcriptome signatures uncover fungal adaptations to wood decay.</title>
        <authorList>
            <person name="Hage H."/>
            <person name="Miyauchi S."/>
            <person name="Viragh M."/>
            <person name="Drula E."/>
            <person name="Min B."/>
            <person name="Chaduli D."/>
            <person name="Navarro D."/>
            <person name="Favel A."/>
            <person name="Norest M."/>
            <person name="Lesage-Meessen L."/>
            <person name="Balint B."/>
            <person name="Merenyi Z."/>
            <person name="de Eugenio L."/>
            <person name="Morin E."/>
            <person name="Martinez A.T."/>
            <person name="Baldrian P."/>
            <person name="Stursova M."/>
            <person name="Martinez M.J."/>
            <person name="Novotny C."/>
            <person name="Magnuson J.K."/>
            <person name="Spatafora J.W."/>
            <person name="Maurice S."/>
            <person name="Pangilinan J."/>
            <person name="Andreopoulos W."/>
            <person name="LaButti K."/>
            <person name="Hundley H."/>
            <person name="Na H."/>
            <person name="Kuo A."/>
            <person name="Barry K."/>
            <person name="Lipzen A."/>
            <person name="Henrissat B."/>
            <person name="Riley R."/>
            <person name="Ahrendt S."/>
            <person name="Nagy L.G."/>
            <person name="Grigoriev I.V."/>
            <person name="Martin F."/>
            <person name="Rosso M.N."/>
        </authorList>
    </citation>
    <scope>NUCLEOTIDE SEQUENCE</scope>
    <source>
        <strain evidence="1">CBS 384.51</strain>
    </source>
</reference>
<evidence type="ECO:0000313" key="1">
    <source>
        <dbReference type="EMBL" id="KAI0090975.1"/>
    </source>
</evidence>
<comment type="caution">
    <text evidence="1">The sequence shown here is derived from an EMBL/GenBank/DDBJ whole genome shotgun (WGS) entry which is preliminary data.</text>
</comment>
<proteinExistence type="predicted"/>
<dbReference type="Proteomes" id="UP001055072">
    <property type="component" value="Unassembled WGS sequence"/>
</dbReference>
<organism evidence="1 2">
    <name type="scientific">Irpex rosettiformis</name>
    <dbReference type="NCBI Taxonomy" id="378272"/>
    <lineage>
        <taxon>Eukaryota</taxon>
        <taxon>Fungi</taxon>
        <taxon>Dikarya</taxon>
        <taxon>Basidiomycota</taxon>
        <taxon>Agaricomycotina</taxon>
        <taxon>Agaricomycetes</taxon>
        <taxon>Polyporales</taxon>
        <taxon>Irpicaceae</taxon>
        <taxon>Irpex</taxon>
    </lineage>
</organism>
<keyword evidence="2" id="KW-1185">Reference proteome</keyword>
<accession>A0ACB8U9N7</accession>
<name>A0ACB8U9N7_9APHY</name>
<sequence>MACTHLLIALPFLGMVPNSIGKQKALFNTRICKTKKTIAAFKSGNRLIPTTYTVLSDSPNDSRPTIQFVAAAFEPHTYSRNRPREVSVYMATVPGSETSEDKKPLVSKKRKIDSVSHEATEPPYTSRHPRLWFDDGHVTVVTSDGMGFKLHSGIMTLHSEVFKERLLHPTPAQPGSGSSSANRPGTCHLQEFILNLPEKGEELGELFDILYNGGNNPYYDRRTAVPFRRLYRILRLGVEYKIQPIIDAGFTRLEDVFTPNIDQWLRHCDFEEWHQEKFDGITDIRSEDAVAVVSLMRAANCTKGLPVALYVCACLDPAYLLDGVAYGSDAIKLDVPDLKLCLSNNRKLIAKEQELRHVFFGEAFRGPASHCSSRTSGGSCPQAHREMALKLLSFDVPGVVFCQWDHMLRTVEENLPQKRCNKCRQHILKEIRKRMLSAWENLGNMFNVPDWKPSNNDEEDNSD</sequence>
<protein>
    <submittedName>
        <fullName evidence="1">Uncharacterized protein</fullName>
    </submittedName>
</protein>
<gene>
    <name evidence="1" type="ORF">BDY19DRAFT_991575</name>
</gene>
<dbReference type="EMBL" id="MU274906">
    <property type="protein sequence ID" value="KAI0090975.1"/>
    <property type="molecule type" value="Genomic_DNA"/>
</dbReference>